<keyword evidence="2" id="KW-1185">Reference proteome</keyword>
<dbReference type="AlphaFoldDB" id="A0A0D7AMV3"/>
<dbReference type="EMBL" id="KN881645">
    <property type="protein sequence ID" value="KIY52118.1"/>
    <property type="molecule type" value="Genomic_DNA"/>
</dbReference>
<feature type="non-terminal residue" evidence="1">
    <location>
        <position position="1"/>
    </location>
</feature>
<evidence type="ECO:0000313" key="1">
    <source>
        <dbReference type="EMBL" id="KIY52118.1"/>
    </source>
</evidence>
<proteinExistence type="predicted"/>
<sequence length="382" mass="44214">FHVLQPPPPKRRKLNMPVRVANAAKKVEQMKTLTSALHDLERLFKSKKTQFVSGREGLQAKRANAIRSYLLMVTKNGRGQVDASKRAAEAEGLARVWGGRMVRRWARIWIERRELPLSQKGRYPKIWSLLDDPIVRAELRSYLRSNKWSMDPTKLQKYSQEKMVPLAARKYLETILHDEMPAGLKKYMEVELFPRIHLWPGKRGISITTCCHFLHAEGFNYVETAKGVYYDGHERPDVVEYLVYILELLQPKNYDGYWNGELFCKQLKEKIIPMFERLHGPGYCMDFIVDHSQGHSAYAPDALLTTHMNLNPGGKQSRLRDGWYIGLDGARISQSMVFPNDHPDSVKRYLREHCDYTFEGLKAHLNAALASVPVATIRKWEH</sequence>
<dbReference type="PANTHER" id="PTHR35871">
    <property type="entry name" value="EXPRESSED PROTEIN"/>
    <property type="match status" value="1"/>
</dbReference>
<feature type="non-terminal residue" evidence="1">
    <location>
        <position position="382"/>
    </location>
</feature>
<reference evidence="1 2" key="1">
    <citation type="journal article" date="2015" name="Fungal Genet. Biol.">
        <title>Evolution of novel wood decay mechanisms in Agaricales revealed by the genome sequences of Fistulina hepatica and Cylindrobasidium torrendii.</title>
        <authorList>
            <person name="Floudas D."/>
            <person name="Held B.W."/>
            <person name="Riley R."/>
            <person name="Nagy L.G."/>
            <person name="Koehler G."/>
            <person name="Ransdell A.S."/>
            <person name="Younus H."/>
            <person name="Chow J."/>
            <person name="Chiniquy J."/>
            <person name="Lipzen A."/>
            <person name="Tritt A."/>
            <person name="Sun H."/>
            <person name="Haridas S."/>
            <person name="LaButti K."/>
            <person name="Ohm R.A."/>
            <person name="Kues U."/>
            <person name="Blanchette R.A."/>
            <person name="Grigoriev I.V."/>
            <person name="Minto R.E."/>
            <person name="Hibbett D.S."/>
        </authorList>
    </citation>
    <scope>NUCLEOTIDE SEQUENCE [LARGE SCALE GENOMIC DNA]</scope>
    <source>
        <strain evidence="1 2">ATCC 64428</strain>
    </source>
</reference>
<protein>
    <submittedName>
        <fullName evidence="1">Uncharacterized protein</fullName>
    </submittedName>
</protein>
<organism evidence="1 2">
    <name type="scientific">Fistulina hepatica ATCC 64428</name>
    <dbReference type="NCBI Taxonomy" id="1128425"/>
    <lineage>
        <taxon>Eukaryota</taxon>
        <taxon>Fungi</taxon>
        <taxon>Dikarya</taxon>
        <taxon>Basidiomycota</taxon>
        <taxon>Agaricomycotina</taxon>
        <taxon>Agaricomycetes</taxon>
        <taxon>Agaricomycetidae</taxon>
        <taxon>Agaricales</taxon>
        <taxon>Fistulinaceae</taxon>
        <taxon>Fistulina</taxon>
    </lineage>
</organism>
<dbReference type="Proteomes" id="UP000054144">
    <property type="component" value="Unassembled WGS sequence"/>
</dbReference>
<dbReference type="OrthoDB" id="3218065at2759"/>
<name>A0A0D7AMV3_9AGAR</name>
<dbReference type="PANTHER" id="PTHR35871:SF1">
    <property type="entry name" value="CXC1-LIKE CYSTEINE CLUSTER ASSOCIATED WITH KDZ TRANSPOSASES DOMAIN-CONTAINING PROTEIN"/>
    <property type="match status" value="1"/>
</dbReference>
<gene>
    <name evidence="1" type="ORF">FISHEDRAFT_11391</name>
</gene>
<evidence type="ECO:0000313" key="2">
    <source>
        <dbReference type="Proteomes" id="UP000054144"/>
    </source>
</evidence>
<accession>A0A0D7AMV3</accession>